<sequence>MEIRPAVLDDVDSAVVLHKLFAPYLVVTGTQLRHRLRDRIVPPGAGTFAAVADGEVVGWATTGLIGGSDPLDGQLRLIVDPAYRGRGAGGELLELAHEELRRAGAVSARVFADPDAAAWASRWGYRQTRLVHYAEMDPQKAPELPPVPDGLRLAPLDSLDPRQVYAADEVAQRTKPGDANITTRPYEDWLAGVWELPGMVLDLSVAVLDGDQVVAFTLGNGDHHKVWSQMTATLPDRRGLGLAKLVKCAALHGAAEAGVVGMHTANYDGNSPMIAVNHWLGYTRTATHKVLITHL</sequence>
<dbReference type="AlphaFoldDB" id="A0A561BV13"/>
<dbReference type="Pfam" id="PF00583">
    <property type="entry name" value="Acetyltransf_1"/>
    <property type="match status" value="1"/>
</dbReference>
<dbReference type="InterPro" id="IPR000182">
    <property type="entry name" value="GNAT_dom"/>
</dbReference>
<feature type="domain" description="N-acetyltransferase" evidence="3">
    <location>
        <begin position="1"/>
        <end position="148"/>
    </location>
</feature>
<comment type="caution">
    <text evidence="4">The sequence shown here is derived from an EMBL/GenBank/DDBJ whole genome shotgun (WGS) entry which is preliminary data.</text>
</comment>
<keyword evidence="2" id="KW-0012">Acyltransferase</keyword>
<dbReference type="CDD" id="cd04301">
    <property type="entry name" value="NAT_SF"/>
    <property type="match status" value="1"/>
</dbReference>
<evidence type="ECO:0000256" key="1">
    <source>
        <dbReference type="ARBA" id="ARBA00022679"/>
    </source>
</evidence>
<keyword evidence="5" id="KW-1185">Reference proteome</keyword>
<organism evidence="4 5">
    <name type="scientific">Kribbella amoyensis</name>
    <dbReference type="NCBI Taxonomy" id="996641"/>
    <lineage>
        <taxon>Bacteria</taxon>
        <taxon>Bacillati</taxon>
        <taxon>Actinomycetota</taxon>
        <taxon>Actinomycetes</taxon>
        <taxon>Propionibacteriales</taxon>
        <taxon>Kribbellaceae</taxon>
        <taxon>Kribbella</taxon>
    </lineage>
</organism>
<dbReference type="Gene3D" id="3.40.630.30">
    <property type="match status" value="1"/>
</dbReference>
<name>A0A561BV13_9ACTN</name>
<gene>
    <name evidence="4" type="ORF">FB561_3849</name>
</gene>
<dbReference type="GO" id="GO:0016747">
    <property type="term" value="F:acyltransferase activity, transferring groups other than amino-acyl groups"/>
    <property type="evidence" value="ECO:0007669"/>
    <property type="project" value="InterPro"/>
</dbReference>
<dbReference type="PROSITE" id="PS51186">
    <property type="entry name" value="GNAT"/>
    <property type="match status" value="2"/>
</dbReference>
<keyword evidence="1 4" id="KW-0808">Transferase</keyword>
<protein>
    <submittedName>
        <fullName evidence="4">Putative N-acetyltransferase YhbS</fullName>
    </submittedName>
</protein>
<evidence type="ECO:0000256" key="2">
    <source>
        <dbReference type="ARBA" id="ARBA00023315"/>
    </source>
</evidence>
<dbReference type="RefSeq" id="WP_145808494.1">
    <property type="nucleotide sequence ID" value="NZ_VIVK01000001.1"/>
</dbReference>
<dbReference type="EMBL" id="VIVK01000001">
    <property type="protein sequence ID" value="TWD82709.1"/>
    <property type="molecule type" value="Genomic_DNA"/>
</dbReference>
<proteinExistence type="predicted"/>
<reference evidence="4 5" key="1">
    <citation type="submission" date="2019-06" db="EMBL/GenBank/DDBJ databases">
        <title>Sequencing the genomes of 1000 actinobacteria strains.</title>
        <authorList>
            <person name="Klenk H.-P."/>
        </authorList>
    </citation>
    <scope>NUCLEOTIDE SEQUENCE [LARGE SCALE GENOMIC DNA]</scope>
    <source>
        <strain evidence="4 5">DSM 24683</strain>
    </source>
</reference>
<evidence type="ECO:0000313" key="5">
    <source>
        <dbReference type="Proteomes" id="UP000318380"/>
    </source>
</evidence>
<dbReference type="PANTHER" id="PTHR43877">
    <property type="entry name" value="AMINOALKYLPHOSPHONATE N-ACETYLTRANSFERASE-RELATED-RELATED"/>
    <property type="match status" value="1"/>
</dbReference>
<feature type="domain" description="N-acetyltransferase" evidence="3">
    <location>
        <begin position="154"/>
        <end position="295"/>
    </location>
</feature>
<dbReference type="Proteomes" id="UP000318380">
    <property type="component" value="Unassembled WGS sequence"/>
</dbReference>
<dbReference type="InterPro" id="IPR050832">
    <property type="entry name" value="Bact_Acetyltransf"/>
</dbReference>
<evidence type="ECO:0000313" key="4">
    <source>
        <dbReference type="EMBL" id="TWD82709.1"/>
    </source>
</evidence>
<dbReference type="OrthoDB" id="4119890at2"/>
<accession>A0A561BV13</accession>
<dbReference type="SUPFAM" id="SSF55729">
    <property type="entry name" value="Acyl-CoA N-acyltransferases (Nat)"/>
    <property type="match status" value="2"/>
</dbReference>
<evidence type="ECO:0000259" key="3">
    <source>
        <dbReference type="PROSITE" id="PS51186"/>
    </source>
</evidence>
<dbReference type="InterPro" id="IPR016181">
    <property type="entry name" value="Acyl_CoA_acyltransferase"/>
</dbReference>